<accession>A0AAV2GHS4</accession>
<sequence length="157" mass="17618">MSTKKLAIRLYDEDDELPAYRGGSRIVWVNREVQEQREGEVRSQSCDGQEGLRMGNKKAQSTSRHPQKQQMDPAPERIKKGRSPRGFNVRKSLRITVGRGINQSTPWTMTGEQPRPGKERAPQPAEMIGGGVAVEKGQLLGRPRTLMPVTPTPRLFT</sequence>
<dbReference type="AlphaFoldDB" id="A0AAV2GHS4"/>
<dbReference type="EMBL" id="OZ034822">
    <property type="protein sequence ID" value="CAL1410253.1"/>
    <property type="molecule type" value="Genomic_DNA"/>
</dbReference>
<keyword evidence="3" id="KW-1185">Reference proteome</keyword>
<evidence type="ECO:0000313" key="3">
    <source>
        <dbReference type="Proteomes" id="UP001497516"/>
    </source>
</evidence>
<reference evidence="2 3" key="1">
    <citation type="submission" date="2024-04" db="EMBL/GenBank/DDBJ databases">
        <authorList>
            <person name="Fracassetti M."/>
        </authorList>
    </citation>
    <scope>NUCLEOTIDE SEQUENCE [LARGE SCALE GENOMIC DNA]</scope>
</reference>
<organism evidence="2 3">
    <name type="scientific">Linum trigynum</name>
    <dbReference type="NCBI Taxonomy" id="586398"/>
    <lineage>
        <taxon>Eukaryota</taxon>
        <taxon>Viridiplantae</taxon>
        <taxon>Streptophyta</taxon>
        <taxon>Embryophyta</taxon>
        <taxon>Tracheophyta</taxon>
        <taxon>Spermatophyta</taxon>
        <taxon>Magnoliopsida</taxon>
        <taxon>eudicotyledons</taxon>
        <taxon>Gunneridae</taxon>
        <taxon>Pentapetalae</taxon>
        <taxon>rosids</taxon>
        <taxon>fabids</taxon>
        <taxon>Malpighiales</taxon>
        <taxon>Linaceae</taxon>
        <taxon>Linum</taxon>
    </lineage>
</organism>
<feature type="region of interest" description="Disordered" evidence="1">
    <location>
        <begin position="34"/>
        <end position="157"/>
    </location>
</feature>
<evidence type="ECO:0000313" key="2">
    <source>
        <dbReference type="EMBL" id="CAL1410253.1"/>
    </source>
</evidence>
<protein>
    <submittedName>
        <fullName evidence="2">Uncharacterized protein</fullName>
    </submittedName>
</protein>
<evidence type="ECO:0000256" key="1">
    <source>
        <dbReference type="SAM" id="MobiDB-lite"/>
    </source>
</evidence>
<feature type="compositionally biased region" description="Polar residues" evidence="1">
    <location>
        <begin position="101"/>
        <end position="111"/>
    </location>
</feature>
<gene>
    <name evidence="2" type="ORF">LTRI10_LOCUS49688</name>
</gene>
<feature type="compositionally biased region" description="Polar residues" evidence="1">
    <location>
        <begin position="58"/>
        <end position="70"/>
    </location>
</feature>
<dbReference type="Proteomes" id="UP001497516">
    <property type="component" value="Chromosome 9"/>
</dbReference>
<name>A0AAV2GHS4_9ROSI</name>
<proteinExistence type="predicted"/>